<dbReference type="SUPFAM" id="SSF52540">
    <property type="entry name" value="P-loop containing nucleoside triphosphate hydrolases"/>
    <property type="match status" value="2"/>
</dbReference>
<dbReference type="InterPro" id="IPR049730">
    <property type="entry name" value="SNF2/RAD54-like_C"/>
</dbReference>
<dbReference type="PANTHER" id="PTHR45766">
    <property type="entry name" value="DNA ANNEALING HELICASE AND ENDONUCLEASE ZRANB3 FAMILY MEMBER"/>
    <property type="match status" value="1"/>
</dbReference>
<organism evidence="3 4">
    <name type="scientific">Extibacter muris</name>
    <dbReference type="NCBI Taxonomy" id="1796622"/>
    <lineage>
        <taxon>Bacteria</taxon>
        <taxon>Bacillati</taxon>
        <taxon>Bacillota</taxon>
        <taxon>Clostridia</taxon>
        <taxon>Lachnospirales</taxon>
        <taxon>Lachnospiraceae</taxon>
        <taxon>Extibacter</taxon>
    </lineage>
</organism>
<dbReference type="Proteomes" id="UP000295710">
    <property type="component" value="Unassembled WGS sequence"/>
</dbReference>
<keyword evidence="4" id="KW-1185">Reference proteome</keyword>
<name>A0A4R4FE55_9FIRM</name>
<evidence type="ECO:0000313" key="4">
    <source>
        <dbReference type="Proteomes" id="UP000295710"/>
    </source>
</evidence>
<evidence type="ECO:0000313" key="3">
    <source>
        <dbReference type="EMBL" id="TDA21922.1"/>
    </source>
</evidence>
<keyword evidence="3" id="KW-0067">ATP-binding</keyword>
<protein>
    <submittedName>
        <fullName evidence="3">DEAD/DEAH box helicase</fullName>
    </submittedName>
</protein>
<proteinExistence type="predicted"/>
<dbReference type="InterPro" id="IPR014001">
    <property type="entry name" value="Helicase_ATP-bd"/>
</dbReference>
<dbReference type="EMBL" id="SMMX01000006">
    <property type="protein sequence ID" value="TDA21922.1"/>
    <property type="molecule type" value="Genomic_DNA"/>
</dbReference>
<dbReference type="RefSeq" id="WP_132277328.1">
    <property type="nucleotide sequence ID" value="NZ_JAOBST010000013.1"/>
</dbReference>
<dbReference type="CDD" id="cd18793">
    <property type="entry name" value="SF2_C_SNF"/>
    <property type="match status" value="1"/>
</dbReference>
<dbReference type="Pfam" id="PF00176">
    <property type="entry name" value="SNF2-rel_dom"/>
    <property type="match status" value="1"/>
</dbReference>
<keyword evidence="1" id="KW-0378">Hydrolase</keyword>
<evidence type="ECO:0000256" key="1">
    <source>
        <dbReference type="ARBA" id="ARBA00022801"/>
    </source>
</evidence>
<dbReference type="InterPro" id="IPR038718">
    <property type="entry name" value="SNF2-like_sf"/>
</dbReference>
<dbReference type="InterPro" id="IPR027417">
    <property type="entry name" value="P-loop_NTPase"/>
</dbReference>
<dbReference type="GO" id="GO:0004386">
    <property type="term" value="F:helicase activity"/>
    <property type="evidence" value="ECO:0007669"/>
    <property type="project" value="UniProtKB-KW"/>
</dbReference>
<sequence length="471" mass="54922">MKLNNELLGHQKDAVDKLIKLKVGALFMEQGTGKTITTLEIARIRYESSKIDSVIWLCPCSAKNNIKREIQKQCPEEMLDIFTICGIETLSTSIRARAYLLELTKKKRCFLVIDESLLVKNPRAYRTNNIMKISENCPYRIILNGTPISRNEADLYSQFYLLDWRILGYRSYWSFSANHLEYDEHGQKRRVLNTEYLASKIKPYVYQISKNECMKLPGKNYETAYFYMTEQQDMEYSYVAERLMNGVDEWKPETIYRLFSGLQAVISGKKLIFNESGKHFEAVEMFDTPLKNPRIRKGLEHLTDEKTIIFCRYESEISQLCGLLPDAVRFDGKVPQRNRDQALRKFEKDKKYLVANKNCAGFSLNLQFCHNIINMSNDWDLGKRLQSEDRIHRMGQTEEVYIIDICAANTIDESILKCLNKKENLLDCIKSEMKNAEDVKRVINKLIYGSRYNHEIFDCSELGDRDAESIS</sequence>
<dbReference type="InterPro" id="IPR001650">
    <property type="entry name" value="Helicase_C-like"/>
</dbReference>
<dbReference type="AlphaFoldDB" id="A0A4R4FE55"/>
<dbReference type="GO" id="GO:0006281">
    <property type="term" value="P:DNA repair"/>
    <property type="evidence" value="ECO:0007669"/>
    <property type="project" value="TreeGrafter"/>
</dbReference>
<dbReference type="InterPro" id="IPR000330">
    <property type="entry name" value="SNF2_N"/>
</dbReference>
<dbReference type="GO" id="GO:0031297">
    <property type="term" value="P:replication fork processing"/>
    <property type="evidence" value="ECO:0007669"/>
    <property type="project" value="TreeGrafter"/>
</dbReference>
<dbReference type="Gene3D" id="3.40.50.300">
    <property type="entry name" value="P-loop containing nucleotide triphosphate hydrolases"/>
    <property type="match status" value="1"/>
</dbReference>
<dbReference type="SMART" id="SM00490">
    <property type="entry name" value="HELICc"/>
    <property type="match status" value="1"/>
</dbReference>
<dbReference type="PANTHER" id="PTHR45766:SF6">
    <property type="entry name" value="SWI_SNF-RELATED MATRIX-ASSOCIATED ACTIN-DEPENDENT REGULATOR OF CHROMATIN SUBFAMILY A-LIKE PROTEIN 1"/>
    <property type="match status" value="1"/>
</dbReference>
<dbReference type="PROSITE" id="PS51194">
    <property type="entry name" value="HELICASE_CTER"/>
    <property type="match status" value="1"/>
</dbReference>
<keyword evidence="3" id="KW-0347">Helicase</keyword>
<feature type="domain" description="Helicase C-terminal" evidence="2">
    <location>
        <begin position="294"/>
        <end position="437"/>
    </location>
</feature>
<reference evidence="3 4" key="1">
    <citation type="journal article" date="2016" name="Nat. Microbiol.">
        <title>The Mouse Intestinal Bacterial Collection (miBC) provides host-specific insight into cultured diversity and functional potential of the gut microbiota.</title>
        <authorList>
            <person name="Lagkouvardos I."/>
            <person name="Pukall R."/>
            <person name="Abt B."/>
            <person name="Foesel B.U."/>
            <person name="Meier-Kolthoff J.P."/>
            <person name="Kumar N."/>
            <person name="Bresciani A."/>
            <person name="Martinez I."/>
            <person name="Just S."/>
            <person name="Ziegler C."/>
            <person name="Brugiroux S."/>
            <person name="Garzetti D."/>
            <person name="Wenning M."/>
            <person name="Bui T.P."/>
            <person name="Wang J."/>
            <person name="Hugenholtz F."/>
            <person name="Plugge C.M."/>
            <person name="Peterson D.A."/>
            <person name="Hornef M.W."/>
            <person name="Baines J.F."/>
            <person name="Smidt H."/>
            <person name="Walter J."/>
            <person name="Kristiansen K."/>
            <person name="Nielsen H.B."/>
            <person name="Haller D."/>
            <person name="Overmann J."/>
            <person name="Stecher B."/>
            <person name="Clavel T."/>
        </authorList>
    </citation>
    <scope>NUCLEOTIDE SEQUENCE [LARGE SCALE GENOMIC DNA]</scope>
    <source>
        <strain evidence="3 4">DSM 28560</strain>
    </source>
</reference>
<dbReference type="GO" id="GO:0016787">
    <property type="term" value="F:hydrolase activity"/>
    <property type="evidence" value="ECO:0007669"/>
    <property type="project" value="UniProtKB-KW"/>
</dbReference>
<dbReference type="GO" id="GO:0005524">
    <property type="term" value="F:ATP binding"/>
    <property type="evidence" value="ECO:0007669"/>
    <property type="project" value="InterPro"/>
</dbReference>
<accession>A0A4R4FE55</accession>
<dbReference type="SMART" id="SM00487">
    <property type="entry name" value="DEXDc"/>
    <property type="match status" value="1"/>
</dbReference>
<dbReference type="Gene3D" id="3.40.50.10810">
    <property type="entry name" value="Tandem AAA-ATPase domain"/>
    <property type="match status" value="1"/>
</dbReference>
<comment type="caution">
    <text evidence="3">The sequence shown here is derived from an EMBL/GenBank/DDBJ whole genome shotgun (WGS) entry which is preliminary data.</text>
</comment>
<keyword evidence="3" id="KW-0547">Nucleotide-binding</keyword>
<gene>
    <name evidence="3" type="ORF">E1963_09175</name>
</gene>
<dbReference type="Pfam" id="PF00271">
    <property type="entry name" value="Helicase_C"/>
    <property type="match status" value="1"/>
</dbReference>
<evidence type="ECO:0000259" key="2">
    <source>
        <dbReference type="PROSITE" id="PS51194"/>
    </source>
</evidence>